<reference evidence="3 4" key="1">
    <citation type="submission" date="2018-11" db="EMBL/GenBank/DDBJ databases">
        <title>Genomic profiling of Staphylococcus species from a Poultry farm system in KwaZulu-Natal, South Africa.</title>
        <authorList>
            <person name="Amoako D.G."/>
            <person name="Somboro A.M."/>
            <person name="Abia A.L.K."/>
            <person name="Bester L.A."/>
            <person name="Essack S.Y."/>
        </authorList>
    </citation>
    <scope>NUCLEOTIDE SEQUENCE [LARGE SCALE GENOMIC DNA]</scope>
    <source>
        <strain evidence="3 4">SA11</strain>
    </source>
</reference>
<dbReference type="AlphaFoldDB" id="A0A143P9P1"/>
<dbReference type="KEGG" id="scv:A4G25_03220"/>
<feature type="transmembrane region" description="Helical" evidence="1">
    <location>
        <begin position="57"/>
        <end position="75"/>
    </location>
</feature>
<keyword evidence="1" id="KW-0472">Membrane</keyword>
<accession>A0A143P9P1</accession>
<protein>
    <submittedName>
        <fullName evidence="3">Uncharacterized protein</fullName>
    </submittedName>
</protein>
<organism evidence="3 4">
    <name type="scientific">Staphylococcus condimenti</name>
    <dbReference type="NCBI Taxonomy" id="70255"/>
    <lineage>
        <taxon>Bacteria</taxon>
        <taxon>Bacillati</taxon>
        <taxon>Bacillota</taxon>
        <taxon>Bacilli</taxon>
        <taxon>Bacillales</taxon>
        <taxon>Staphylococcaceae</taxon>
        <taxon>Staphylococcus</taxon>
    </lineage>
</organism>
<keyword evidence="1" id="KW-0812">Transmembrane</keyword>
<dbReference type="EMBL" id="RQTE01000039">
    <property type="protein sequence ID" value="RZI04054.1"/>
    <property type="molecule type" value="Genomic_DNA"/>
</dbReference>
<dbReference type="RefSeq" id="WP_047131288.1">
    <property type="nucleotide sequence ID" value="NZ_CP015114.1"/>
</dbReference>
<name>A0A143P9P1_9STAP</name>
<feature type="transmembrane region" description="Helical" evidence="1">
    <location>
        <begin position="87"/>
        <end position="104"/>
    </location>
</feature>
<evidence type="ECO:0000313" key="2">
    <source>
        <dbReference type="EMBL" id="QQS83214.1"/>
    </source>
</evidence>
<keyword evidence="1" id="KW-1133">Transmembrane helix</keyword>
<keyword evidence="5" id="KW-1185">Reference proteome</keyword>
<feature type="transmembrane region" description="Helical" evidence="1">
    <location>
        <begin position="32"/>
        <end position="51"/>
    </location>
</feature>
<dbReference type="EMBL" id="CP068073">
    <property type="protein sequence ID" value="QQS83214.1"/>
    <property type="molecule type" value="Genomic_DNA"/>
</dbReference>
<feature type="transmembrane region" description="Helical" evidence="1">
    <location>
        <begin position="6"/>
        <end position="23"/>
    </location>
</feature>
<evidence type="ECO:0000256" key="1">
    <source>
        <dbReference type="SAM" id="Phobius"/>
    </source>
</evidence>
<dbReference type="Proteomes" id="UP000293854">
    <property type="component" value="Unassembled WGS sequence"/>
</dbReference>
<dbReference type="Proteomes" id="UP000595942">
    <property type="component" value="Chromosome"/>
</dbReference>
<dbReference type="GeneID" id="93726862"/>
<dbReference type="OrthoDB" id="2412961at2"/>
<evidence type="ECO:0000313" key="4">
    <source>
        <dbReference type="Proteomes" id="UP000293854"/>
    </source>
</evidence>
<sequence length="105" mass="11796">MIVLKTLIIVISVFNFLQAILLLTKNEMTPKYTLILLIGGSILLDIGAIIYPFAAAVILLILGFAAIQIGVILYQKLYRHKINYLEQSVRLVINILIIVAYIVLR</sequence>
<gene>
    <name evidence="3" type="ORF">EIG99_01835</name>
    <name evidence="2" type="ORF">I6J05_02500</name>
</gene>
<evidence type="ECO:0000313" key="3">
    <source>
        <dbReference type="EMBL" id="RZI04054.1"/>
    </source>
</evidence>
<evidence type="ECO:0000313" key="5">
    <source>
        <dbReference type="Proteomes" id="UP000595942"/>
    </source>
</evidence>
<reference evidence="2 5" key="2">
    <citation type="submission" date="2021-01" db="EMBL/GenBank/DDBJ databases">
        <title>FDA dAtabase for Regulatory Grade micrObial Sequences (FDA-ARGOS): Supporting development and validation of Infectious Disease Dx tests.</title>
        <authorList>
            <person name="Sproer C."/>
            <person name="Gronow S."/>
            <person name="Severitt S."/>
            <person name="Schroder I."/>
            <person name="Tallon L."/>
            <person name="Sadzewicz L."/>
            <person name="Zhao X."/>
            <person name="Boylan J."/>
            <person name="Ott S."/>
            <person name="Bowen H."/>
            <person name="Vavikolanu K."/>
            <person name="Mehta A."/>
            <person name="Aluvathingal J."/>
            <person name="Nadendla S."/>
            <person name="Lowell S."/>
            <person name="Myers T."/>
            <person name="Yan Y."/>
            <person name="Sichtig H."/>
        </authorList>
    </citation>
    <scope>NUCLEOTIDE SEQUENCE [LARGE SCALE GENOMIC DNA]</scope>
    <source>
        <strain evidence="2 5">FDAARGOS_1148</strain>
    </source>
</reference>
<proteinExistence type="predicted"/>